<dbReference type="KEGG" id="run:DR864_09325"/>
<dbReference type="OrthoDB" id="9809529at2"/>
<dbReference type="AlphaFoldDB" id="A0A344TGZ8"/>
<dbReference type="Pfam" id="PF04255">
    <property type="entry name" value="DUF433"/>
    <property type="match status" value="1"/>
</dbReference>
<dbReference type="Proteomes" id="UP000251993">
    <property type="component" value="Chromosome"/>
</dbReference>
<organism evidence="1 2">
    <name type="scientific">Runella rosea</name>
    <dbReference type="NCBI Taxonomy" id="2259595"/>
    <lineage>
        <taxon>Bacteria</taxon>
        <taxon>Pseudomonadati</taxon>
        <taxon>Bacteroidota</taxon>
        <taxon>Cytophagia</taxon>
        <taxon>Cytophagales</taxon>
        <taxon>Spirosomataceae</taxon>
        <taxon>Runella</taxon>
    </lineage>
</organism>
<dbReference type="EMBL" id="CP030850">
    <property type="protein sequence ID" value="AXE17919.1"/>
    <property type="molecule type" value="Genomic_DNA"/>
</dbReference>
<dbReference type="InterPro" id="IPR007367">
    <property type="entry name" value="DUF433"/>
</dbReference>
<name>A0A344TGZ8_9BACT</name>
<dbReference type="Gene3D" id="1.10.10.10">
    <property type="entry name" value="Winged helix-like DNA-binding domain superfamily/Winged helix DNA-binding domain"/>
    <property type="match status" value="1"/>
</dbReference>
<reference evidence="1 2" key="1">
    <citation type="submission" date="2018-07" db="EMBL/GenBank/DDBJ databases">
        <title>Genome sequencing of Runella.</title>
        <authorList>
            <person name="Baek M.-G."/>
            <person name="Yi H."/>
        </authorList>
    </citation>
    <scope>NUCLEOTIDE SEQUENCE [LARGE SCALE GENOMIC DNA]</scope>
    <source>
        <strain evidence="1 2">HYN0085</strain>
    </source>
</reference>
<dbReference type="InterPro" id="IPR009057">
    <property type="entry name" value="Homeodomain-like_sf"/>
</dbReference>
<evidence type="ECO:0000313" key="1">
    <source>
        <dbReference type="EMBL" id="AXE17919.1"/>
    </source>
</evidence>
<evidence type="ECO:0000313" key="2">
    <source>
        <dbReference type="Proteomes" id="UP000251993"/>
    </source>
</evidence>
<gene>
    <name evidence="1" type="ORF">DR864_09325</name>
</gene>
<dbReference type="SUPFAM" id="SSF46689">
    <property type="entry name" value="Homeodomain-like"/>
    <property type="match status" value="1"/>
</dbReference>
<keyword evidence="2" id="KW-1185">Reference proteome</keyword>
<dbReference type="RefSeq" id="WP_114066704.1">
    <property type="nucleotide sequence ID" value="NZ_CP030850.1"/>
</dbReference>
<dbReference type="InterPro" id="IPR036388">
    <property type="entry name" value="WH-like_DNA-bd_sf"/>
</dbReference>
<protein>
    <submittedName>
        <fullName evidence="1">DUF433 domain-containing protein</fullName>
    </submittedName>
</protein>
<sequence>MDIQHIISINSEILSGTPVFTGTRVPIETLFWHLEDGISLDSFLQDFPSVKREQAVGLLEMAQKTVVSPKFLQWIHQMGA</sequence>
<proteinExistence type="predicted"/>
<accession>A0A344TGZ8</accession>